<dbReference type="Pfam" id="PF06796">
    <property type="entry name" value="NapE"/>
    <property type="match status" value="1"/>
</dbReference>
<keyword evidence="1" id="KW-1133">Transmembrane helix</keyword>
<dbReference type="InterPro" id="IPR004448">
    <property type="entry name" value="Nitrate_reductase_NapE"/>
</dbReference>
<dbReference type="InterPro" id="IPR010649">
    <property type="entry name" value="NapE_TorE"/>
</dbReference>
<comment type="caution">
    <text evidence="2">The sequence shown here is derived from an EMBL/GenBank/DDBJ whole genome shotgun (WGS) entry which is preliminary data.</text>
</comment>
<dbReference type="NCBIfam" id="TIGR02973">
    <property type="entry name" value="nitrate_rd_NapE"/>
    <property type="match status" value="1"/>
</dbReference>
<sequence>MRSGSQAPPAEPGVEPRKTQRAELTVFLLITVVIFPVLAVGLVAAYGFSVWIWQMFNGPPGA</sequence>
<evidence type="ECO:0000313" key="3">
    <source>
        <dbReference type="Proteomes" id="UP001430796"/>
    </source>
</evidence>
<feature type="transmembrane region" description="Helical" evidence="1">
    <location>
        <begin position="26"/>
        <end position="53"/>
    </location>
</feature>
<reference evidence="2" key="2">
    <citation type="submission" date="2022-01" db="EMBL/GenBank/DDBJ databases">
        <authorList>
            <person name="Zhou L.Y."/>
        </authorList>
    </citation>
    <scope>NUCLEOTIDE SEQUENCE</scope>
    <source>
        <strain evidence="2">TLK-CK17</strain>
    </source>
</reference>
<reference evidence="2" key="1">
    <citation type="submission" date="2022-01" db="EMBL/GenBank/DDBJ databases">
        <title>Lysobacter chinensis sp. nov., a bacterium isolated from cow dung compost.</title>
        <authorList>
            <person name="Liu Y."/>
        </authorList>
    </citation>
    <scope>NUCLEOTIDE SEQUENCE</scope>
    <source>
        <strain evidence="2">TLK-CK17</strain>
    </source>
</reference>
<dbReference type="Proteomes" id="UP001430796">
    <property type="component" value="Unassembled WGS sequence"/>
</dbReference>
<keyword evidence="3" id="KW-1185">Reference proteome</keyword>
<gene>
    <name evidence="2" type="primary">napE</name>
    <name evidence="2" type="ORF">L3V18_16485</name>
</gene>
<keyword evidence="1" id="KW-0472">Membrane</keyword>
<organism evidence="2 3">
    <name type="scientific">Marilutibacter chinensis</name>
    <dbReference type="NCBI Taxonomy" id="2912247"/>
    <lineage>
        <taxon>Bacteria</taxon>
        <taxon>Pseudomonadati</taxon>
        <taxon>Pseudomonadota</taxon>
        <taxon>Gammaproteobacteria</taxon>
        <taxon>Lysobacterales</taxon>
        <taxon>Lysobacteraceae</taxon>
        <taxon>Marilutibacter</taxon>
    </lineage>
</organism>
<keyword evidence="1" id="KW-0812">Transmembrane</keyword>
<dbReference type="EMBL" id="JAKJPO010000015">
    <property type="protein sequence ID" value="MCF7223375.1"/>
    <property type="molecule type" value="Genomic_DNA"/>
</dbReference>
<evidence type="ECO:0000256" key="1">
    <source>
        <dbReference type="SAM" id="Phobius"/>
    </source>
</evidence>
<name>A0ABS9HWW2_9GAMM</name>
<protein>
    <submittedName>
        <fullName evidence="2">Periplasmic nitrate reductase, NapE protein</fullName>
    </submittedName>
</protein>
<dbReference type="RefSeq" id="WP_237056357.1">
    <property type="nucleotide sequence ID" value="NZ_JAKJPO010000015.1"/>
</dbReference>
<evidence type="ECO:0000313" key="2">
    <source>
        <dbReference type="EMBL" id="MCF7223375.1"/>
    </source>
</evidence>
<accession>A0ABS9HWW2</accession>
<proteinExistence type="predicted"/>